<dbReference type="InterPro" id="IPR011990">
    <property type="entry name" value="TPR-like_helical_dom_sf"/>
</dbReference>
<dbReference type="eggNOG" id="COG1396">
    <property type="taxonomic scope" value="Bacteria"/>
</dbReference>
<dbReference type="GO" id="GO:0003677">
    <property type="term" value="F:DNA binding"/>
    <property type="evidence" value="ECO:0007669"/>
    <property type="project" value="InterPro"/>
</dbReference>
<accession>A0A1N6HFR2</accession>
<dbReference type="PANTHER" id="PTHR37038">
    <property type="entry name" value="TRANSCRIPTIONAL REGULATOR-RELATED"/>
    <property type="match status" value="1"/>
</dbReference>
<evidence type="ECO:0000313" key="3">
    <source>
        <dbReference type="Proteomes" id="UP000184758"/>
    </source>
</evidence>
<dbReference type="InterPro" id="IPR010057">
    <property type="entry name" value="Transcription_activator_Rgg_C"/>
</dbReference>
<gene>
    <name evidence="2" type="ORF">SAMN05878443_1829</name>
</gene>
<evidence type="ECO:0000259" key="1">
    <source>
        <dbReference type="PROSITE" id="PS50943"/>
    </source>
</evidence>
<dbReference type="Proteomes" id="UP000184758">
    <property type="component" value="Unassembled WGS sequence"/>
</dbReference>
<reference evidence="3" key="1">
    <citation type="submission" date="2016-11" db="EMBL/GenBank/DDBJ databases">
        <authorList>
            <person name="Varghese N."/>
            <person name="Submissions S."/>
        </authorList>
    </citation>
    <scope>NUCLEOTIDE SEQUENCE [LARGE SCALE GENOMIC DNA]</scope>
    <source>
        <strain evidence="3">313</strain>
    </source>
</reference>
<dbReference type="Pfam" id="PF21259">
    <property type="entry name" value="Rgg_C"/>
    <property type="match status" value="1"/>
</dbReference>
<dbReference type="OrthoDB" id="2360592at2"/>
<protein>
    <submittedName>
        <fullName evidence="2">Helix-turn-helix domain-containing protein</fullName>
    </submittedName>
</protein>
<dbReference type="SUPFAM" id="SSF47413">
    <property type="entry name" value="lambda repressor-like DNA-binding domains"/>
    <property type="match status" value="1"/>
</dbReference>
<keyword evidence="3" id="KW-1185">Reference proteome</keyword>
<dbReference type="CDD" id="cd00093">
    <property type="entry name" value="HTH_XRE"/>
    <property type="match status" value="1"/>
</dbReference>
<dbReference type="Gene3D" id="1.25.40.10">
    <property type="entry name" value="Tetratricopeptide repeat domain"/>
    <property type="match status" value="1"/>
</dbReference>
<name>A0A1N6HFR2_9LACT</name>
<dbReference type="Pfam" id="PF01381">
    <property type="entry name" value="HTH_3"/>
    <property type="match status" value="1"/>
</dbReference>
<dbReference type="SMART" id="SM00530">
    <property type="entry name" value="HTH_XRE"/>
    <property type="match status" value="1"/>
</dbReference>
<dbReference type="InterPro" id="IPR053163">
    <property type="entry name" value="HTH-type_regulator_Rgg"/>
</dbReference>
<dbReference type="InterPro" id="IPR010982">
    <property type="entry name" value="Lambda_DNA-bd_dom_sf"/>
</dbReference>
<dbReference type="InterPro" id="IPR001387">
    <property type="entry name" value="Cro/C1-type_HTH"/>
</dbReference>
<evidence type="ECO:0000313" key="2">
    <source>
        <dbReference type="EMBL" id="SIO18641.1"/>
    </source>
</evidence>
<dbReference type="AlphaFoldDB" id="A0A1N6HFR2"/>
<organism evidence="2 3">
    <name type="scientific">Carnobacterium alterfunditum</name>
    <dbReference type="NCBI Taxonomy" id="28230"/>
    <lineage>
        <taxon>Bacteria</taxon>
        <taxon>Bacillati</taxon>
        <taxon>Bacillota</taxon>
        <taxon>Bacilli</taxon>
        <taxon>Lactobacillales</taxon>
        <taxon>Carnobacteriaceae</taxon>
        <taxon>Carnobacterium</taxon>
    </lineage>
</organism>
<proteinExistence type="predicted"/>
<dbReference type="EMBL" id="FSRN01000001">
    <property type="protein sequence ID" value="SIO18641.1"/>
    <property type="molecule type" value="Genomic_DNA"/>
</dbReference>
<sequence>MTDINVPIGSTLKKIRENKGYTQKEISDHTMARSTYTKFENDDITPTLSKYLAILDHMDMSHEEFIYLLNDFELGQKEMILYLFKQLEKNPTRELVNEIIEKGETLVQERYDQLILDILNACRGYAVLFEGQDLATAKEYAQKVWDRMEALDKWYLAELHIINSILYLFDSETAALFTERALETLVQYPHLEEALVLKTSFLLHLTNLLMMDQKYEQALFYIKQMESECSRLDYPVLLAAALVRKEVCMKKIGDDSEPGLIDQAIRIFDSLNKQNLKELVEKDPENFFNLYSNYPVDKIQSELLTH</sequence>
<dbReference type="PROSITE" id="PS50943">
    <property type="entry name" value="HTH_CROC1"/>
    <property type="match status" value="1"/>
</dbReference>
<feature type="domain" description="HTH cro/C1-type" evidence="1">
    <location>
        <begin position="12"/>
        <end position="65"/>
    </location>
</feature>
<dbReference type="STRING" id="28230.SAMN05878443_1829"/>
<dbReference type="PANTHER" id="PTHR37038:SF13">
    <property type="entry name" value="HTH CRO_C1-TYPE DOMAIN-CONTAINING PROTEIN"/>
    <property type="match status" value="1"/>
</dbReference>
<dbReference type="RefSeq" id="WP_034545295.1">
    <property type="nucleotide sequence ID" value="NZ_FSRN01000001.1"/>
</dbReference>